<gene>
    <name evidence="2" type="ORF">F7R91_36390</name>
</gene>
<accession>A0A6H9UQS4</accession>
<reference evidence="2 3" key="1">
    <citation type="submission" date="2019-09" db="EMBL/GenBank/DDBJ databases">
        <title>Screening of Novel Bioactive Compounds from Soil-Associated.</title>
        <authorList>
            <person name="Zhao S."/>
        </authorList>
    </citation>
    <scope>NUCLEOTIDE SEQUENCE [LARGE SCALE GENOMIC DNA]</scope>
    <source>
        <strain evidence="2 3">HIT-DPA4</strain>
    </source>
</reference>
<dbReference type="AlphaFoldDB" id="A0A6H9UQS4"/>
<evidence type="ECO:0008006" key="4">
    <source>
        <dbReference type="Google" id="ProtNLM"/>
    </source>
</evidence>
<dbReference type="Proteomes" id="UP000442707">
    <property type="component" value="Unassembled WGS sequence"/>
</dbReference>
<evidence type="ECO:0000313" key="3">
    <source>
        <dbReference type="Proteomes" id="UP000442707"/>
    </source>
</evidence>
<keyword evidence="1" id="KW-1133">Transmembrane helix</keyword>
<protein>
    <recommendedName>
        <fullName evidence="4">Cytochrome C oxidase subunit I</fullName>
    </recommendedName>
</protein>
<keyword evidence="1" id="KW-0472">Membrane</keyword>
<evidence type="ECO:0000256" key="1">
    <source>
        <dbReference type="SAM" id="Phobius"/>
    </source>
</evidence>
<organism evidence="2 3">
    <name type="scientific">Streptomyces luteolifulvus</name>
    <dbReference type="NCBI Taxonomy" id="2615112"/>
    <lineage>
        <taxon>Bacteria</taxon>
        <taxon>Bacillati</taxon>
        <taxon>Actinomycetota</taxon>
        <taxon>Actinomycetes</taxon>
        <taxon>Kitasatosporales</taxon>
        <taxon>Streptomycetaceae</taxon>
        <taxon>Streptomyces</taxon>
    </lineage>
</organism>
<proteinExistence type="predicted"/>
<dbReference type="EMBL" id="VZRB01000042">
    <property type="protein sequence ID" value="KAB1140399.1"/>
    <property type="molecule type" value="Genomic_DNA"/>
</dbReference>
<name>A0A6H9UQS4_9ACTN</name>
<evidence type="ECO:0000313" key="2">
    <source>
        <dbReference type="EMBL" id="KAB1140399.1"/>
    </source>
</evidence>
<keyword evidence="3" id="KW-1185">Reference proteome</keyword>
<feature type="transmembrane region" description="Helical" evidence="1">
    <location>
        <begin position="89"/>
        <end position="110"/>
    </location>
</feature>
<sequence length="111" mass="12589">MSTMDTRAMLNEIEGHLLLAATREQGRKAAAQFSAPLDWLTSCQREVVEGRFEEQYLELARASWQRTAERALQMRGEYEETYRGLRRRLLAGWLLTCAVTLALAALVPAFG</sequence>
<dbReference type="RefSeq" id="WP_150957259.1">
    <property type="nucleotide sequence ID" value="NZ_VZRB01000042.1"/>
</dbReference>
<comment type="caution">
    <text evidence="2">The sequence shown here is derived from an EMBL/GenBank/DDBJ whole genome shotgun (WGS) entry which is preliminary data.</text>
</comment>
<keyword evidence="1" id="KW-0812">Transmembrane</keyword>